<dbReference type="InterPro" id="IPR011008">
    <property type="entry name" value="Dimeric_a/b-barrel"/>
</dbReference>
<dbReference type="AlphaFoldDB" id="A0A365KWY0"/>
<evidence type="ECO:0000259" key="2">
    <source>
        <dbReference type="Pfam" id="PF03795"/>
    </source>
</evidence>
<sequence length="119" mass="13565">MRFLILLASGPNWKKDTALHNQPFMPEHAVYVQQAFDKGDVIMAGPFMDFSGGAIVFDAETEEDAIAFAENDPAIKNGMFTFSIKEWGFRMSKFENINPKYGQEYIDIKHKQQKELGIL</sequence>
<dbReference type="EMBL" id="QLZR01000003">
    <property type="protein sequence ID" value="RAZ77692.1"/>
    <property type="molecule type" value="Genomic_DNA"/>
</dbReference>
<dbReference type="InterPro" id="IPR005545">
    <property type="entry name" value="YCII"/>
</dbReference>
<feature type="domain" description="YCII-related" evidence="2">
    <location>
        <begin position="1"/>
        <end position="87"/>
    </location>
</feature>
<gene>
    <name evidence="3" type="ORF">DP120_09415</name>
</gene>
<dbReference type="SUPFAM" id="SSF54909">
    <property type="entry name" value="Dimeric alpha+beta barrel"/>
    <property type="match status" value="1"/>
</dbReference>
<accession>A0A365KWY0</accession>
<dbReference type="Pfam" id="PF03795">
    <property type="entry name" value="YCII"/>
    <property type="match status" value="1"/>
</dbReference>
<evidence type="ECO:0000313" key="4">
    <source>
        <dbReference type="Proteomes" id="UP000251002"/>
    </source>
</evidence>
<dbReference type="RefSeq" id="WP_112223419.1">
    <property type="nucleotide sequence ID" value="NZ_CP047673.1"/>
</dbReference>
<dbReference type="Gene3D" id="3.30.70.1060">
    <property type="entry name" value="Dimeric alpha+beta barrel"/>
    <property type="match status" value="1"/>
</dbReference>
<name>A0A365KWY0_9BACL</name>
<protein>
    <recommendedName>
        <fullName evidence="2">YCII-related domain-containing protein</fullName>
    </recommendedName>
</protein>
<proteinExistence type="inferred from homology"/>
<keyword evidence="4" id="KW-1185">Reference proteome</keyword>
<organism evidence="3 4">
    <name type="scientific">Planococcus halotolerans</name>
    <dbReference type="NCBI Taxonomy" id="2233542"/>
    <lineage>
        <taxon>Bacteria</taxon>
        <taxon>Bacillati</taxon>
        <taxon>Bacillota</taxon>
        <taxon>Bacilli</taxon>
        <taxon>Bacillales</taxon>
        <taxon>Caryophanaceae</taxon>
        <taxon>Planococcus</taxon>
    </lineage>
</organism>
<reference evidence="3 4" key="1">
    <citation type="submission" date="2018-06" db="EMBL/GenBank/DDBJ databases">
        <title>The draft genome sequences of strains SCU63 and S1.</title>
        <authorList>
            <person name="Gan L."/>
        </authorList>
    </citation>
    <scope>NUCLEOTIDE SEQUENCE [LARGE SCALE GENOMIC DNA]</scope>
    <source>
        <strain evidence="3 4">SCU63</strain>
    </source>
</reference>
<comment type="caution">
    <text evidence="3">The sequence shown here is derived from an EMBL/GenBank/DDBJ whole genome shotgun (WGS) entry which is preliminary data.</text>
</comment>
<evidence type="ECO:0000256" key="1">
    <source>
        <dbReference type="ARBA" id="ARBA00007689"/>
    </source>
</evidence>
<comment type="similarity">
    <text evidence="1">Belongs to the YciI family.</text>
</comment>
<evidence type="ECO:0000313" key="3">
    <source>
        <dbReference type="EMBL" id="RAZ77692.1"/>
    </source>
</evidence>
<dbReference type="Proteomes" id="UP000251002">
    <property type="component" value="Unassembled WGS sequence"/>
</dbReference>